<dbReference type="SUPFAM" id="SSF109755">
    <property type="entry name" value="PhoU-like"/>
    <property type="match status" value="1"/>
</dbReference>
<dbReference type="GO" id="GO:0045936">
    <property type="term" value="P:negative regulation of phosphate metabolic process"/>
    <property type="evidence" value="ECO:0007669"/>
    <property type="project" value="InterPro"/>
</dbReference>
<comment type="caution">
    <text evidence="9">The sequence shown here is derived from an EMBL/GenBank/DDBJ whole genome shotgun (WGS) entry which is preliminary data.</text>
</comment>
<dbReference type="NCBIfam" id="TIGR02135">
    <property type="entry name" value="phoU_full"/>
    <property type="match status" value="1"/>
</dbReference>
<dbReference type="EMBL" id="VUNA01000026">
    <property type="protein sequence ID" value="MST71442.1"/>
    <property type="molecule type" value="Genomic_DNA"/>
</dbReference>
<evidence type="ECO:0000256" key="7">
    <source>
        <dbReference type="PIRNR" id="PIRNR003107"/>
    </source>
</evidence>
<dbReference type="PIRSF" id="PIRSF003107">
    <property type="entry name" value="PhoU"/>
    <property type="match status" value="1"/>
</dbReference>
<protein>
    <recommendedName>
        <fullName evidence="7">Phosphate-specific transport system accessory protein PhoU</fullName>
    </recommendedName>
</protein>
<name>A0A6N7X7F9_9FIRM</name>
<reference evidence="9 10" key="1">
    <citation type="submission" date="2019-08" db="EMBL/GenBank/DDBJ databases">
        <title>In-depth cultivation of the pig gut microbiome towards novel bacterial diversity and tailored functional studies.</title>
        <authorList>
            <person name="Wylensek D."/>
            <person name="Hitch T.C.A."/>
            <person name="Clavel T."/>
        </authorList>
    </citation>
    <scope>NUCLEOTIDE SEQUENCE [LARGE SCALE GENOMIC DNA]</scope>
    <source>
        <strain evidence="9 10">WCA-MUC-591-APC-4B</strain>
    </source>
</reference>
<comment type="subcellular location">
    <subcellularLocation>
        <location evidence="1 7">Cytoplasm</location>
    </subcellularLocation>
</comment>
<dbReference type="PANTHER" id="PTHR42930">
    <property type="entry name" value="PHOSPHATE-SPECIFIC TRANSPORT SYSTEM ACCESSORY PROTEIN PHOU"/>
    <property type="match status" value="1"/>
</dbReference>
<evidence type="ECO:0000256" key="5">
    <source>
        <dbReference type="ARBA" id="ARBA00022490"/>
    </source>
</evidence>
<dbReference type="GO" id="GO:0005737">
    <property type="term" value="C:cytoplasm"/>
    <property type="evidence" value="ECO:0007669"/>
    <property type="project" value="UniProtKB-SubCell"/>
</dbReference>
<dbReference type="GO" id="GO:0030643">
    <property type="term" value="P:intracellular phosphate ion homeostasis"/>
    <property type="evidence" value="ECO:0007669"/>
    <property type="project" value="InterPro"/>
</dbReference>
<comment type="function">
    <text evidence="7">Plays a role in the regulation of phosphate uptake.</text>
</comment>
<comment type="similarity">
    <text evidence="2 7">Belongs to the PhoU family.</text>
</comment>
<comment type="subunit">
    <text evidence="3 7">Homodimer.</text>
</comment>
<dbReference type="GO" id="GO:0006817">
    <property type="term" value="P:phosphate ion transport"/>
    <property type="evidence" value="ECO:0007669"/>
    <property type="project" value="UniProtKB-KW"/>
</dbReference>
<dbReference type="InterPro" id="IPR026022">
    <property type="entry name" value="PhoU_dom"/>
</dbReference>
<dbReference type="PANTHER" id="PTHR42930:SF3">
    <property type="entry name" value="PHOSPHATE-SPECIFIC TRANSPORT SYSTEM ACCESSORY PROTEIN PHOU"/>
    <property type="match status" value="1"/>
</dbReference>
<evidence type="ECO:0000313" key="10">
    <source>
        <dbReference type="Proteomes" id="UP000469424"/>
    </source>
</evidence>
<keyword evidence="6 7" id="KW-0592">Phosphate transport</keyword>
<evidence type="ECO:0000259" key="8">
    <source>
        <dbReference type="Pfam" id="PF01895"/>
    </source>
</evidence>
<keyword evidence="10" id="KW-1185">Reference proteome</keyword>
<evidence type="ECO:0000256" key="6">
    <source>
        <dbReference type="ARBA" id="ARBA00022592"/>
    </source>
</evidence>
<dbReference type="AlphaFoldDB" id="A0A6N7X7F9"/>
<feature type="domain" description="PhoU" evidence="8">
    <location>
        <begin position="119"/>
        <end position="204"/>
    </location>
</feature>
<dbReference type="Proteomes" id="UP000469424">
    <property type="component" value="Unassembled WGS sequence"/>
</dbReference>
<dbReference type="Gene3D" id="1.20.58.220">
    <property type="entry name" value="Phosphate transport system protein phou homolog 2, domain 2"/>
    <property type="match status" value="1"/>
</dbReference>
<proteinExistence type="inferred from homology"/>
<dbReference type="InterPro" id="IPR028366">
    <property type="entry name" value="PhoU"/>
</dbReference>
<dbReference type="InterPro" id="IPR038078">
    <property type="entry name" value="PhoU-like_sf"/>
</dbReference>
<evidence type="ECO:0000256" key="2">
    <source>
        <dbReference type="ARBA" id="ARBA00008107"/>
    </source>
</evidence>
<evidence type="ECO:0000256" key="1">
    <source>
        <dbReference type="ARBA" id="ARBA00004496"/>
    </source>
</evidence>
<sequence>MRDTFQGELRELDNQTCLMGGMCEDIIDRAVRCFLTNDQKLAQKVVKLQDTISQKEREIEIMCIQLIMKQQPVASDLRIISATLKMVTDLHRIGDQSLDIAEIVLTGQLTQAIRTQDFRKMGEAVVYMVKSSVEAFQARSLEHAKEVIAYDDVVDEYFEKIKFNLLERIRGRIDDSDRDVLDMLMIAKYLERIGDHAANVGNWVAFSVNGELLPDN</sequence>
<dbReference type="Pfam" id="PF01895">
    <property type="entry name" value="PhoU"/>
    <property type="match status" value="2"/>
</dbReference>
<evidence type="ECO:0000256" key="3">
    <source>
        <dbReference type="ARBA" id="ARBA00011738"/>
    </source>
</evidence>
<keyword evidence="5 7" id="KW-0963">Cytoplasm</keyword>
<dbReference type="RefSeq" id="WP_154555005.1">
    <property type="nucleotide sequence ID" value="NZ_VUNA01000026.1"/>
</dbReference>
<dbReference type="FunFam" id="1.20.58.220:FF:000004">
    <property type="entry name" value="Phosphate-specific transport system accessory protein PhoU"/>
    <property type="match status" value="1"/>
</dbReference>
<keyword evidence="4 7" id="KW-0813">Transport</keyword>
<feature type="domain" description="PhoU" evidence="8">
    <location>
        <begin position="18"/>
        <end position="104"/>
    </location>
</feature>
<evidence type="ECO:0000256" key="4">
    <source>
        <dbReference type="ARBA" id="ARBA00022448"/>
    </source>
</evidence>
<gene>
    <name evidence="9" type="primary">phoU</name>
    <name evidence="9" type="ORF">FYJ65_09015</name>
</gene>
<accession>A0A6N7X7F9</accession>
<organism evidence="9 10">
    <name type="scientific">Mogibacterium kristiansenii</name>
    <dbReference type="NCBI Taxonomy" id="2606708"/>
    <lineage>
        <taxon>Bacteria</taxon>
        <taxon>Bacillati</taxon>
        <taxon>Bacillota</taxon>
        <taxon>Clostridia</taxon>
        <taxon>Peptostreptococcales</taxon>
        <taxon>Anaerovoracaceae</taxon>
        <taxon>Mogibacterium</taxon>
    </lineage>
</organism>
<evidence type="ECO:0000313" key="9">
    <source>
        <dbReference type="EMBL" id="MST71442.1"/>
    </source>
</evidence>